<feature type="transmembrane region" description="Helical" evidence="1">
    <location>
        <begin position="7"/>
        <end position="24"/>
    </location>
</feature>
<comment type="caution">
    <text evidence="2">The sequence shown here is derived from an EMBL/GenBank/DDBJ whole genome shotgun (WGS) entry which is preliminary data.</text>
</comment>
<protein>
    <submittedName>
        <fullName evidence="2">Uncharacterized protein</fullName>
    </submittedName>
</protein>
<keyword evidence="1" id="KW-0472">Membrane</keyword>
<name>A0A833DZP6_9EURY</name>
<reference evidence="2" key="1">
    <citation type="journal article" date="2020" name="ISME J.">
        <title>Gammaproteobacteria mediating utilization of methyl-, sulfur- and petroleum organic compounds in deep ocean hydrothermal plumes.</title>
        <authorList>
            <person name="Zhou Z."/>
            <person name="Liu Y."/>
            <person name="Pan J."/>
            <person name="Cron B.R."/>
            <person name="Toner B.M."/>
            <person name="Anantharaman K."/>
            <person name="Breier J.A."/>
            <person name="Dick G.J."/>
            <person name="Li M."/>
        </authorList>
    </citation>
    <scope>NUCLEOTIDE SEQUENCE</scope>
    <source>
        <strain evidence="2">SZUA-1453</strain>
    </source>
</reference>
<organism evidence="2 3">
    <name type="scientific">Methanothermococcus okinawensis</name>
    <dbReference type="NCBI Taxonomy" id="155863"/>
    <lineage>
        <taxon>Archaea</taxon>
        <taxon>Methanobacteriati</taxon>
        <taxon>Methanobacteriota</taxon>
        <taxon>Methanomada group</taxon>
        <taxon>Methanococci</taxon>
        <taxon>Methanococcales</taxon>
        <taxon>Methanococcaceae</taxon>
        <taxon>Methanothermococcus</taxon>
    </lineage>
</organism>
<accession>A0A833DZP6</accession>
<keyword evidence="1" id="KW-0812">Transmembrane</keyword>
<dbReference type="Proteomes" id="UP000643554">
    <property type="component" value="Unassembled WGS sequence"/>
</dbReference>
<gene>
    <name evidence="2" type="ORF">EYH15_01815</name>
</gene>
<evidence type="ECO:0000256" key="1">
    <source>
        <dbReference type="SAM" id="Phobius"/>
    </source>
</evidence>
<keyword evidence="1" id="KW-1133">Transmembrane helix</keyword>
<dbReference type="EMBL" id="DQUI01000030">
    <property type="protein sequence ID" value="HIP84214.1"/>
    <property type="molecule type" value="Genomic_DNA"/>
</dbReference>
<evidence type="ECO:0000313" key="3">
    <source>
        <dbReference type="Proteomes" id="UP000643554"/>
    </source>
</evidence>
<dbReference type="AlphaFoldDB" id="A0A833DZP6"/>
<proteinExistence type="predicted"/>
<evidence type="ECO:0000313" key="2">
    <source>
        <dbReference type="EMBL" id="HIP84214.1"/>
    </source>
</evidence>
<sequence>MTPERKSGIVALIVGVLGFLYLILYSGDPLVAYLGTALFTPFLLYGIGVMFIPKSRRKKEGLLPFRGW</sequence>
<feature type="transmembrane region" description="Helical" evidence="1">
    <location>
        <begin position="30"/>
        <end position="52"/>
    </location>
</feature>